<comment type="caution">
    <text evidence="1">The sequence shown here is derived from an EMBL/GenBank/DDBJ whole genome shotgun (WGS) entry which is preliminary data.</text>
</comment>
<dbReference type="InterPro" id="IPR036397">
    <property type="entry name" value="RNaseH_sf"/>
</dbReference>
<dbReference type="InterPro" id="IPR052709">
    <property type="entry name" value="Transposase-MT_Hybrid"/>
</dbReference>
<accession>A0A5N3XUD4</accession>
<proteinExistence type="predicted"/>
<protein>
    <recommendedName>
        <fullName evidence="3">Histone-lysine N-methyltransferase SETMAR</fullName>
    </recommendedName>
</protein>
<gene>
    <name evidence="1" type="ORF">FD755_011886</name>
</gene>
<evidence type="ECO:0000313" key="1">
    <source>
        <dbReference type="EMBL" id="KAB0377442.1"/>
    </source>
</evidence>
<sequence>MTCLILFKFKIGCKAGETTCNINHTLSPGTSNKSTVQWGFKKFCKGEGRLEVEKHSGQPSEVDNNQLRQIGKLKRLDKWVPHGLTVNKRSHHFKVSSSLILHNNNERFLHGIAMCDEKNSKALPKGKLMPKKVMVTVWWSASHLVHYGFLNPSKTITSEKHAQQIDEMHQKLMGPILHDNTRPHITQAMLQKLNKMGYEVSPHPSYLPNLLPTNYHIFKQINNFLQGKCFYNQQEAENTFQEFTESQIMGFYTTGINKLMSCWQKFVDCNGSYFD</sequence>
<dbReference type="Gene3D" id="3.30.420.10">
    <property type="entry name" value="Ribonuclease H-like superfamily/Ribonuclease H"/>
    <property type="match status" value="1"/>
</dbReference>
<dbReference type="GO" id="GO:0044547">
    <property type="term" value="F:DNA topoisomerase binding"/>
    <property type="evidence" value="ECO:0007669"/>
    <property type="project" value="TreeGrafter"/>
</dbReference>
<dbReference type="GO" id="GO:0015074">
    <property type="term" value="P:DNA integration"/>
    <property type="evidence" value="ECO:0007669"/>
    <property type="project" value="TreeGrafter"/>
</dbReference>
<dbReference type="GO" id="GO:0042800">
    <property type="term" value="F:histone H3K4 methyltransferase activity"/>
    <property type="evidence" value="ECO:0007669"/>
    <property type="project" value="TreeGrafter"/>
</dbReference>
<dbReference type="GO" id="GO:0044774">
    <property type="term" value="P:mitotic DNA integrity checkpoint signaling"/>
    <property type="evidence" value="ECO:0007669"/>
    <property type="project" value="TreeGrafter"/>
</dbReference>
<dbReference type="Pfam" id="PF01359">
    <property type="entry name" value="Transposase_1"/>
    <property type="match status" value="1"/>
</dbReference>
<dbReference type="EMBL" id="VCEB01000005">
    <property type="protein sequence ID" value="KAB0377442.1"/>
    <property type="molecule type" value="Genomic_DNA"/>
</dbReference>
<dbReference type="GO" id="GO:0035861">
    <property type="term" value="C:site of double-strand break"/>
    <property type="evidence" value="ECO:0007669"/>
    <property type="project" value="TreeGrafter"/>
</dbReference>
<dbReference type="GO" id="GO:0046975">
    <property type="term" value="F:histone H3K36 methyltransferase activity"/>
    <property type="evidence" value="ECO:0007669"/>
    <property type="project" value="TreeGrafter"/>
</dbReference>
<dbReference type="GO" id="GO:0000014">
    <property type="term" value="F:single-stranded DNA endodeoxyribonuclease activity"/>
    <property type="evidence" value="ECO:0007669"/>
    <property type="project" value="TreeGrafter"/>
</dbReference>
<dbReference type="PANTHER" id="PTHR46060">
    <property type="entry name" value="MARINER MOS1 TRANSPOSASE-LIKE PROTEIN"/>
    <property type="match status" value="1"/>
</dbReference>
<dbReference type="PANTHER" id="PTHR46060:SF2">
    <property type="entry name" value="HISTONE-LYSINE N-METHYLTRANSFERASE SETMAR"/>
    <property type="match status" value="1"/>
</dbReference>
<dbReference type="GO" id="GO:0000729">
    <property type="term" value="P:DNA double-strand break processing"/>
    <property type="evidence" value="ECO:0007669"/>
    <property type="project" value="TreeGrafter"/>
</dbReference>
<dbReference type="AlphaFoldDB" id="A0A5N3XUD4"/>
<dbReference type="GO" id="GO:0003690">
    <property type="term" value="F:double-stranded DNA binding"/>
    <property type="evidence" value="ECO:0007669"/>
    <property type="project" value="TreeGrafter"/>
</dbReference>
<keyword evidence="2" id="KW-1185">Reference proteome</keyword>
<name>A0A5N3XUD4_MUNRE</name>
<dbReference type="GO" id="GO:0003697">
    <property type="term" value="F:single-stranded DNA binding"/>
    <property type="evidence" value="ECO:0007669"/>
    <property type="project" value="TreeGrafter"/>
</dbReference>
<reference evidence="1 2" key="1">
    <citation type="submission" date="2019-06" db="EMBL/GenBank/DDBJ databases">
        <title>Discovery of a novel chromosome fission-fusion reversal in muntjac.</title>
        <authorList>
            <person name="Mudd A.B."/>
            <person name="Bredeson J.V."/>
            <person name="Baum R."/>
            <person name="Hockemeyer D."/>
            <person name="Rokhsar D.S."/>
        </authorList>
    </citation>
    <scope>NUCLEOTIDE SEQUENCE [LARGE SCALE GENOMIC DNA]</scope>
    <source>
        <strain evidence="1">UCam_UCB_Mr</strain>
        <tissue evidence="1">Fibroblast cell line</tissue>
    </source>
</reference>
<dbReference type="Proteomes" id="UP000326062">
    <property type="component" value="Chromosome 5"/>
</dbReference>
<dbReference type="InterPro" id="IPR001888">
    <property type="entry name" value="Transposase_1"/>
</dbReference>
<dbReference type="GO" id="GO:0000793">
    <property type="term" value="C:condensed chromosome"/>
    <property type="evidence" value="ECO:0007669"/>
    <property type="project" value="TreeGrafter"/>
</dbReference>
<dbReference type="GO" id="GO:0005634">
    <property type="term" value="C:nucleus"/>
    <property type="evidence" value="ECO:0007669"/>
    <property type="project" value="TreeGrafter"/>
</dbReference>
<dbReference type="GO" id="GO:0031297">
    <property type="term" value="P:replication fork processing"/>
    <property type="evidence" value="ECO:0007669"/>
    <property type="project" value="TreeGrafter"/>
</dbReference>
<dbReference type="GO" id="GO:0006303">
    <property type="term" value="P:double-strand break repair via nonhomologous end joining"/>
    <property type="evidence" value="ECO:0007669"/>
    <property type="project" value="TreeGrafter"/>
</dbReference>
<evidence type="ECO:0000313" key="2">
    <source>
        <dbReference type="Proteomes" id="UP000326062"/>
    </source>
</evidence>
<evidence type="ECO:0008006" key="3">
    <source>
        <dbReference type="Google" id="ProtNLM"/>
    </source>
</evidence>
<organism evidence="1 2">
    <name type="scientific">Muntiacus reevesi</name>
    <name type="common">Reeves' muntjac</name>
    <name type="synonym">Cervus reevesi</name>
    <dbReference type="NCBI Taxonomy" id="9886"/>
    <lineage>
        <taxon>Eukaryota</taxon>
        <taxon>Metazoa</taxon>
        <taxon>Chordata</taxon>
        <taxon>Craniata</taxon>
        <taxon>Vertebrata</taxon>
        <taxon>Euteleostomi</taxon>
        <taxon>Mammalia</taxon>
        <taxon>Eutheria</taxon>
        <taxon>Laurasiatheria</taxon>
        <taxon>Artiodactyla</taxon>
        <taxon>Ruminantia</taxon>
        <taxon>Pecora</taxon>
        <taxon>Cervidae</taxon>
        <taxon>Muntiacinae</taxon>
        <taxon>Muntiacus</taxon>
    </lineage>
</organism>